<dbReference type="RefSeq" id="WP_349282993.1">
    <property type="nucleotide sequence ID" value="NZ_CBCSCU010000036.1"/>
</dbReference>
<dbReference type="Pfam" id="PF09722">
    <property type="entry name" value="Xre_MbcA_ParS_C"/>
    <property type="match status" value="1"/>
</dbReference>
<dbReference type="AlphaFoldDB" id="A0AAU7M002"/>
<protein>
    <submittedName>
        <fullName evidence="3">Antitoxin Xre/MbcA/ParS toxin-binding domain-containing protein</fullName>
    </submittedName>
</protein>
<evidence type="ECO:0000259" key="1">
    <source>
        <dbReference type="Pfam" id="PF09722"/>
    </source>
</evidence>
<evidence type="ECO:0000259" key="2">
    <source>
        <dbReference type="Pfam" id="PF20432"/>
    </source>
</evidence>
<dbReference type="GO" id="GO:0003677">
    <property type="term" value="F:DNA binding"/>
    <property type="evidence" value="ECO:0007669"/>
    <property type="project" value="InterPro"/>
</dbReference>
<name>A0AAU7M002_9BURK</name>
<feature type="domain" description="Antitoxin Xre/MbcA/ParS-like toxin-binding" evidence="1">
    <location>
        <begin position="136"/>
        <end position="177"/>
    </location>
</feature>
<dbReference type="InterPro" id="IPR046847">
    <property type="entry name" value="Xre-like_HTH"/>
</dbReference>
<geneLocation type="plasmid" evidence="3">
    <name>p3</name>
</geneLocation>
<proteinExistence type="predicted"/>
<organism evidence="3">
    <name type="scientific">Polaromonas hydrogenivorans</name>
    <dbReference type="NCBI Taxonomy" id="335476"/>
    <lineage>
        <taxon>Bacteria</taxon>
        <taxon>Pseudomonadati</taxon>
        <taxon>Pseudomonadota</taxon>
        <taxon>Betaproteobacteria</taxon>
        <taxon>Burkholderiales</taxon>
        <taxon>Comamonadaceae</taxon>
        <taxon>Polaromonas</taxon>
    </lineage>
</organism>
<sequence length="180" mass="19503">MAISTHTVKASARREGKIAPIDSAPLLYSIWSSLAQDSQQGYVDLYEMPLIERAGLVKSGVPSLMVGVISAEMDITKERFVRMMGLPRATVARKIANKSDLSVDESERLVGIAKLIGQVETIVKQSGNPQGFRAGRWFSEWISEPAAALGGRRPEDLLDTADGREAIAKLLAQMQSGAYA</sequence>
<accession>A0AAU7M002</accession>
<reference evidence="3" key="1">
    <citation type="submission" date="2024-05" db="EMBL/GenBank/DDBJ databases">
        <authorList>
            <person name="Bunk B."/>
            <person name="Swiderski J."/>
            <person name="Sproer C."/>
            <person name="Thiel V."/>
        </authorList>
    </citation>
    <scope>NUCLEOTIDE SEQUENCE</scope>
    <source>
        <strain evidence="3">DSM 17735</strain>
        <plasmid evidence="3">p3</plasmid>
    </source>
</reference>
<dbReference type="InterPro" id="IPR024467">
    <property type="entry name" value="Xre/MbcA/ParS-like_toxin-bd"/>
</dbReference>
<keyword evidence="3" id="KW-0614">Plasmid</keyword>
<dbReference type="EMBL" id="CP157678">
    <property type="protein sequence ID" value="XBP73053.1"/>
    <property type="molecule type" value="Genomic_DNA"/>
</dbReference>
<gene>
    <name evidence="3" type="ORF">ABLV49_24035</name>
</gene>
<evidence type="ECO:0000313" key="3">
    <source>
        <dbReference type="EMBL" id="XBP73053.1"/>
    </source>
</evidence>
<dbReference type="Pfam" id="PF20432">
    <property type="entry name" value="Xre-like-HTH"/>
    <property type="match status" value="1"/>
</dbReference>
<feature type="domain" description="Antitoxin Xre-like helix-turn-helix" evidence="2">
    <location>
        <begin position="53"/>
        <end position="113"/>
    </location>
</feature>